<sequence>MGDQDKFKGIISLLGSPSSDLQSGNFYNDLNQNFDGYREYLKDCESINSVPQLRNIKIYCAQLVKYLKTKYTTSNRKEFQYDECILLNYWIYGKLVLFYGSDKNPVFFRASGQLQEIWSRIFPDDSGTSSNNICKPIIFDIYNQDDWDKRKEFYDYCVDYDTLLNTANFFGSSKCEEYYKYIESKIPIYEYIKKLCTTEGAKTCPNFYEQCKERDPEKLLSRLNCHGAMQEKKAAREKEMASQAAVTHHDQGANSALAGREVLPDPLQKSQVSSSAVTNASNAFLGVVVTSMTSGFLYKFTPLGTHLRNRFGYNRNAISSIHRGDNELFNYATESFNPYPGGEEHYIGYHPA</sequence>
<dbReference type="VEuPathDB" id="PlasmoDB:PVP01_0005680"/>
<dbReference type="AlphaFoldDB" id="A0A1G4EAH8"/>
<organism evidence="1 2">
    <name type="scientific">Plasmodium vivax</name>
    <name type="common">malaria parasite P. vivax</name>
    <dbReference type="NCBI Taxonomy" id="5855"/>
    <lineage>
        <taxon>Eukaryota</taxon>
        <taxon>Sar</taxon>
        <taxon>Alveolata</taxon>
        <taxon>Apicomplexa</taxon>
        <taxon>Aconoidasida</taxon>
        <taxon>Haemosporida</taxon>
        <taxon>Plasmodiidae</taxon>
        <taxon>Plasmodium</taxon>
        <taxon>Plasmodium (Plasmodium)</taxon>
    </lineage>
</organism>
<dbReference type="EMBL" id="FLYI01000266">
    <property type="protein sequence ID" value="SCA60542.1"/>
    <property type="molecule type" value="Genomic_DNA"/>
</dbReference>
<dbReference type="Pfam" id="PF05795">
    <property type="entry name" value="Plasmodium_Vir"/>
    <property type="match status" value="2"/>
</dbReference>
<protein>
    <submittedName>
        <fullName evidence="1">VIR protein</fullName>
    </submittedName>
</protein>
<dbReference type="VEuPathDB" id="PlasmoDB:PVPAM_040035200"/>
<reference evidence="1 2" key="1">
    <citation type="submission" date="2016-07" db="EMBL/GenBank/DDBJ databases">
        <authorList>
            <consortium name="Pathogen Informatics"/>
        </authorList>
    </citation>
    <scope>NUCLEOTIDE SEQUENCE [LARGE SCALE GENOMIC DNA]</scope>
</reference>
<evidence type="ECO:0000313" key="1">
    <source>
        <dbReference type="EMBL" id="SCA60542.1"/>
    </source>
</evidence>
<dbReference type="VEuPathDB" id="PlasmoDB:PVX_003485"/>
<dbReference type="InterPro" id="IPR008780">
    <property type="entry name" value="Plasmodium_Vir"/>
</dbReference>
<gene>
    <name evidence="1" type="ORF">PVC01_000080600</name>
</gene>
<proteinExistence type="predicted"/>
<dbReference type="Proteomes" id="UP000305196">
    <property type="component" value="Unassembled WGS sequence"/>
</dbReference>
<evidence type="ECO:0000313" key="2">
    <source>
        <dbReference type="Proteomes" id="UP000305196"/>
    </source>
</evidence>
<dbReference type="VEuPathDB" id="PlasmoDB:PVW1_050044300"/>
<accession>A0A1G4EAH8</accession>
<name>A0A1G4EAH8_PLAVI</name>